<dbReference type="PANTHER" id="PTHR35370:SF4">
    <property type="entry name" value="TYPE VI SECRETION SYSTEM BASEPLATE SUBUNIT TSSF"/>
    <property type="match status" value="1"/>
</dbReference>
<accession>A0A0A1FF66</accession>
<sequence>MNDDILRYYEAEMRYLREAGKEFSEAHPDRARLLNLDRVGDRDPYVERLFEGFAFLTARLRQKLDDELPELTEGLVSLLWPHYLRMIPSLSILEMKPDLGTLQKLEELPPGIEVRSDAIGAEDTRCTYRTTQAVQLLPITVSEAGATTMHDGRSAIRIRFSIAPQARREALAAPKLRLYLNADRPVASALHLALTRQVREIQIRIPGVRDGALQPLPGGRFAPVGFAADERLWPKADNAFGGYQLLLEYFTFPEKFLFVDLFGIDLTKLPVGCDFVEIEAVLDKTYPADLRFSADNIRLFCTPIINLFNLDAEPIRVNHHETEYRVLPVLHHGRNVETYSVESIDALDHLTGERYAYVPFSTFRHRGGMLRHEAPERFFHTRVRQGAKGLFDTWVILGGHAWETIEEMPEETLSLQVTGTNGMLPRKGLREAGINELTGSAPNVSAVRNLAAPTLPLYPPTGDRFQWRVLSHLAPNFLSLMDAEVLRGALALYDWTDDELNRRRLAGIQQVTHKALRQVTGGALERGVQIAVTLDSHAFSGEGDMYLFGELLQRFFALYADMNLFTQLVLVSLPSGERISWPASKSEAAPL</sequence>
<dbReference type="KEGG" id="care:LT85_2334"/>
<name>A0A0A1FF66_9BURK</name>
<gene>
    <name evidence="1" type="primary">impG</name>
    <name evidence="1" type="ORF">LT85_2334</name>
</gene>
<dbReference type="PIRSF" id="PIRSF028304">
    <property type="entry name" value="UCP028304"/>
    <property type="match status" value="1"/>
</dbReference>
<dbReference type="PANTHER" id="PTHR35370">
    <property type="entry name" value="CYTOPLASMIC PROTEIN-RELATED-RELATED"/>
    <property type="match status" value="1"/>
</dbReference>
<dbReference type="HOGENOM" id="CLU_028593_2_1_4"/>
<dbReference type="STRING" id="279058.LT85_2334"/>
<proteinExistence type="predicted"/>
<evidence type="ECO:0000313" key="1">
    <source>
        <dbReference type="EMBL" id="AIY41492.1"/>
    </source>
</evidence>
<dbReference type="AlphaFoldDB" id="A0A0A1FF66"/>
<dbReference type="InterPro" id="IPR010272">
    <property type="entry name" value="T6SS_TssF"/>
</dbReference>
<dbReference type="Proteomes" id="UP000030302">
    <property type="component" value="Chromosome"/>
</dbReference>
<dbReference type="NCBIfam" id="TIGR03359">
    <property type="entry name" value="VI_chp_6"/>
    <property type="match status" value="1"/>
</dbReference>
<dbReference type="OrthoDB" id="9763676at2"/>
<protein>
    <submittedName>
        <fullName evidence="1">Protein ImpG/VasA</fullName>
    </submittedName>
</protein>
<dbReference type="RefSeq" id="WP_038488844.1">
    <property type="nucleotide sequence ID" value="NZ_CP009962.1"/>
</dbReference>
<keyword evidence="2" id="KW-1185">Reference proteome</keyword>
<evidence type="ECO:0000313" key="2">
    <source>
        <dbReference type="Proteomes" id="UP000030302"/>
    </source>
</evidence>
<organism evidence="1 2">
    <name type="scientific">Collimonas arenae</name>
    <dbReference type="NCBI Taxonomy" id="279058"/>
    <lineage>
        <taxon>Bacteria</taxon>
        <taxon>Pseudomonadati</taxon>
        <taxon>Pseudomonadota</taxon>
        <taxon>Betaproteobacteria</taxon>
        <taxon>Burkholderiales</taxon>
        <taxon>Oxalobacteraceae</taxon>
        <taxon>Collimonas</taxon>
    </lineage>
</organism>
<dbReference type="Pfam" id="PF05947">
    <property type="entry name" value="T6SS_TssF"/>
    <property type="match status" value="1"/>
</dbReference>
<reference evidence="2" key="1">
    <citation type="journal article" date="2014" name="Soil Biol. Biochem.">
        <title>Structure and function of bacterial communities in ageing soils: Insights from the Mendocino ecological staircase.</title>
        <authorList>
            <person name="Uroz S."/>
            <person name="Tech J.J."/>
            <person name="Sawaya N.A."/>
            <person name="Frey-Klett P."/>
            <person name="Leveau J.H.J."/>
        </authorList>
    </citation>
    <scope>NUCLEOTIDE SEQUENCE [LARGE SCALE GENOMIC DNA]</scope>
    <source>
        <strain evidence="2">Cal35</strain>
    </source>
</reference>
<dbReference type="EMBL" id="CP009962">
    <property type="protein sequence ID" value="AIY41492.1"/>
    <property type="molecule type" value="Genomic_DNA"/>
</dbReference>